<accession>A0AAU9IQ37</accession>
<dbReference type="Pfam" id="PF02141">
    <property type="entry name" value="DENN"/>
    <property type="match status" value="1"/>
</dbReference>
<reference evidence="2" key="1">
    <citation type="submission" date="2021-09" db="EMBL/GenBank/DDBJ databases">
        <authorList>
            <consortium name="AG Swart"/>
            <person name="Singh M."/>
            <person name="Singh A."/>
            <person name="Seah K."/>
            <person name="Emmerich C."/>
        </authorList>
    </citation>
    <scope>NUCLEOTIDE SEQUENCE</scope>
    <source>
        <strain evidence="2">ATCC30299</strain>
    </source>
</reference>
<dbReference type="EMBL" id="CAJZBQ010000002">
    <property type="protein sequence ID" value="CAG9310418.1"/>
    <property type="molecule type" value="Genomic_DNA"/>
</dbReference>
<keyword evidence="3" id="KW-1185">Reference proteome</keyword>
<feature type="domain" description="UDENN" evidence="1">
    <location>
        <begin position="145"/>
        <end position="579"/>
    </location>
</feature>
<dbReference type="InterPro" id="IPR051942">
    <property type="entry name" value="DENN_domain_containing_2"/>
</dbReference>
<dbReference type="AlphaFoldDB" id="A0AAU9IQ37"/>
<gene>
    <name evidence="2" type="ORF">BSTOLATCC_MIC1268</name>
</gene>
<evidence type="ECO:0000313" key="2">
    <source>
        <dbReference type="EMBL" id="CAG9310418.1"/>
    </source>
</evidence>
<organism evidence="2 3">
    <name type="scientific">Blepharisma stoltei</name>
    <dbReference type="NCBI Taxonomy" id="1481888"/>
    <lineage>
        <taxon>Eukaryota</taxon>
        <taxon>Sar</taxon>
        <taxon>Alveolata</taxon>
        <taxon>Ciliophora</taxon>
        <taxon>Postciliodesmatophora</taxon>
        <taxon>Heterotrichea</taxon>
        <taxon>Heterotrichida</taxon>
        <taxon>Blepharismidae</taxon>
        <taxon>Blepharisma</taxon>
    </lineage>
</organism>
<evidence type="ECO:0000259" key="1">
    <source>
        <dbReference type="PROSITE" id="PS50211"/>
    </source>
</evidence>
<dbReference type="PANTHER" id="PTHR15288:SF0">
    <property type="entry name" value="UDENN DOMAIN-CONTAINING PROTEIN"/>
    <property type="match status" value="1"/>
</dbReference>
<comment type="caution">
    <text evidence="2">The sequence shown here is derived from an EMBL/GenBank/DDBJ whole genome shotgun (WGS) entry which is preliminary data.</text>
</comment>
<dbReference type="PROSITE" id="PS50211">
    <property type="entry name" value="DENN"/>
    <property type="match status" value="1"/>
</dbReference>
<dbReference type="Proteomes" id="UP001162131">
    <property type="component" value="Unassembled WGS sequence"/>
</dbReference>
<dbReference type="SMART" id="SM00799">
    <property type="entry name" value="DENN"/>
    <property type="match status" value="1"/>
</dbReference>
<proteinExistence type="predicted"/>
<dbReference type="Gene3D" id="3.40.50.11500">
    <property type="match status" value="1"/>
</dbReference>
<name>A0AAU9IQ37_9CILI</name>
<sequence>METQHSYWKLKYQGLEKEFIQLKSEHIQLKLLYEQAIEGSLHDINQMNMLRLENEQLKNTISELKGSPITKKSEEINTLEPNLKKTQCTLSHLNLFSPQKRNYYSNDDWYPLESVEINTDSCVKQALPDQSISFECNDPNLYVSFLIISVSADKLGSGLNFPPEIVYEYPESSFQLSSDIRKILADCCFPSGVDVRPMKLSSSASELNSLLYGQTQNKRGNNCYIFTLKSTQLEKEHGELPNSNQEVMYMICLQIEDLSMQPDKQVEWVVPKVYCFVSFIPIFELHYEMIFSMLSLKRINRMKSLINEEDLGKEELLCKDERRALSAYAEIELVQDAELIEISIENLDKIIYEFPEDMSMIDIPWLCGPLFSTLEFNDFFWLFCAVLQEKSVVLVSSNKGLLTSCVLGFTALLRPFRWPNLLIPIVPNSVIDLLDAPVPLLAGICQRPTNKENIIWVMLDEPMISARIQGDTTTVQTVIEPAASQLKQRIQNIFGLLPKKAACFNPNPQEKMIILEIASAIKEYFSYITAEIEINRYIGVDGLQNKILSQFPKEDHAFINAVMQTQLFSNMRDELILVP</sequence>
<dbReference type="PANTHER" id="PTHR15288">
    <property type="entry name" value="DENN DOMAIN-CONTAINING PROTEIN 2"/>
    <property type="match status" value="1"/>
</dbReference>
<protein>
    <recommendedName>
        <fullName evidence="1">UDENN domain-containing protein</fullName>
    </recommendedName>
</protein>
<dbReference type="InterPro" id="IPR043153">
    <property type="entry name" value="DENN_C"/>
</dbReference>
<dbReference type="Gene3D" id="3.30.450.200">
    <property type="match status" value="1"/>
</dbReference>
<dbReference type="InterPro" id="IPR001194">
    <property type="entry name" value="cDENN_dom"/>
</dbReference>
<dbReference type="InterPro" id="IPR037516">
    <property type="entry name" value="Tripartite_DENN"/>
</dbReference>
<evidence type="ECO:0000313" key="3">
    <source>
        <dbReference type="Proteomes" id="UP001162131"/>
    </source>
</evidence>